<dbReference type="GO" id="GO:0050897">
    <property type="term" value="F:cobalt ion binding"/>
    <property type="evidence" value="ECO:0007669"/>
    <property type="project" value="TreeGrafter"/>
</dbReference>
<dbReference type="PANTHER" id="PTHR46494:SF1">
    <property type="entry name" value="CORA FAMILY METAL ION TRANSPORTER (EUROFUNG)"/>
    <property type="match status" value="1"/>
</dbReference>
<keyword evidence="7 13" id="KW-1133">Transmembrane helix</keyword>
<protein>
    <recommendedName>
        <fullName evidence="16">Magnesium transporter</fullName>
    </recommendedName>
</protein>
<keyword evidence="3" id="KW-0813">Transport</keyword>
<evidence type="ECO:0008006" key="16">
    <source>
        <dbReference type="Google" id="ProtNLM"/>
    </source>
</evidence>
<gene>
    <name evidence="14" type="ORF">GCM10025875_10950</name>
</gene>
<evidence type="ECO:0000313" key="14">
    <source>
        <dbReference type="EMBL" id="GMA31103.1"/>
    </source>
</evidence>
<comment type="subcellular location">
    <subcellularLocation>
        <location evidence="1">Cell membrane</location>
        <topology evidence="1">Multi-pass membrane protein</topology>
    </subcellularLocation>
</comment>
<dbReference type="RefSeq" id="WP_284249953.1">
    <property type="nucleotide sequence ID" value="NZ_BSUM01000001.1"/>
</dbReference>
<evidence type="ECO:0000256" key="3">
    <source>
        <dbReference type="ARBA" id="ARBA00022448"/>
    </source>
</evidence>
<organism evidence="14 15">
    <name type="scientific">Litorihabitans aurantiacus</name>
    <dbReference type="NCBI Taxonomy" id="1930061"/>
    <lineage>
        <taxon>Bacteria</taxon>
        <taxon>Bacillati</taxon>
        <taxon>Actinomycetota</taxon>
        <taxon>Actinomycetes</taxon>
        <taxon>Micrococcales</taxon>
        <taxon>Beutenbergiaceae</taxon>
        <taxon>Litorihabitans</taxon>
    </lineage>
</organism>
<evidence type="ECO:0000256" key="2">
    <source>
        <dbReference type="ARBA" id="ARBA00009765"/>
    </source>
</evidence>
<dbReference type="GO" id="GO:0005886">
    <property type="term" value="C:plasma membrane"/>
    <property type="evidence" value="ECO:0007669"/>
    <property type="project" value="UniProtKB-SubCell"/>
</dbReference>
<keyword evidence="6" id="KW-0460">Magnesium</keyword>
<accession>A0AA37URI9</accession>
<dbReference type="GO" id="GO:0000287">
    <property type="term" value="F:magnesium ion binding"/>
    <property type="evidence" value="ECO:0007669"/>
    <property type="project" value="TreeGrafter"/>
</dbReference>
<keyword evidence="9 13" id="KW-0472">Membrane</keyword>
<dbReference type="FunFam" id="1.20.58.340:FF:000004">
    <property type="entry name" value="Magnesium transport protein CorA"/>
    <property type="match status" value="1"/>
</dbReference>
<evidence type="ECO:0000256" key="6">
    <source>
        <dbReference type="ARBA" id="ARBA00022842"/>
    </source>
</evidence>
<keyword evidence="5 13" id="KW-0812">Transmembrane</keyword>
<reference evidence="14" key="2">
    <citation type="submission" date="2023-02" db="EMBL/GenBank/DDBJ databases">
        <authorList>
            <person name="Sun Q."/>
            <person name="Mori K."/>
        </authorList>
    </citation>
    <scope>NUCLEOTIDE SEQUENCE</scope>
    <source>
        <strain evidence="14">NBRC 112290</strain>
    </source>
</reference>
<comment type="similarity">
    <text evidence="2">Belongs to the CorA metal ion transporter (MIT) (TC 1.A.35) family.</text>
</comment>
<dbReference type="Pfam" id="PF01544">
    <property type="entry name" value="CorA"/>
    <property type="match status" value="1"/>
</dbReference>
<feature type="region of interest" description="Disordered" evidence="12">
    <location>
        <begin position="36"/>
        <end position="71"/>
    </location>
</feature>
<evidence type="ECO:0000256" key="1">
    <source>
        <dbReference type="ARBA" id="ARBA00004651"/>
    </source>
</evidence>
<comment type="caution">
    <text evidence="14">The sequence shown here is derived from an EMBL/GenBank/DDBJ whole genome shotgun (WGS) entry which is preliminary data.</text>
</comment>
<reference evidence="14" key="1">
    <citation type="journal article" date="2014" name="Int. J. Syst. Evol. Microbiol.">
        <title>Complete genome sequence of Corynebacterium casei LMG S-19264T (=DSM 44701T), isolated from a smear-ripened cheese.</title>
        <authorList>
            <consortium name="US DOE Joint Genome Institute (JGI-PGF)"/>
            <person name="Walter F."/>
            <person name="Albersmeier A."/>
            <person name="Kalinowski J."/>
            <person name="Ruckert C."/>
        </authorList>
    </citation>
    <scope>NUCLEOTIDE SEQUENCE</scope>
    <source>
        <strain evidence="14">NBRC 112290</strain>
    </source>
</reference>
<evidence type="ECO:0000256" key="11">
    <source>
        <dbReference type="ARBA" id="ARBA00045497"/>
    </source>
</evidence>
<dbReference type="Proteomes" id="UP001157161">
    <property type="component" value="Unassembled WGS sequence"/>
</dbReference>
<feature type="transmembrane region" description="Helical" evidence="13">
    <location>
        <begin position="281"/>
        <end position="300"/>
    </location>
</feature>
<dbReference type="InterPro" id="IPR002523">
    <property type="entry name" value="MgTranspt_CorA/ZnTranspt_ZntB"/>
</dbReference>
<evidence type="ECO:0000256" key="12">
    <source>
        <dbReference type="SAM" id="MobiDB-lite"/>
    </source>
</evidence>
<sequence length="338" mass="36458">MTTQRRVTAQGEMLAREQDDPGAWAAATQRWVPVALPSERGAWPDAVGRALGEDTGDDAGVSPDHDAEAPAASLRRVTEAALAHRPAASLPDDAVALRVPLLQLGEEEDVVRATTVTLVVVGPTSVTATSDAAALDALDERLRSLPSGRRRGGAVVARTLLVLALEQAGELSDAVSERTARWEGVVFSAGGGDVDVERLYRLKRVIADSRRHLLPVVTRLALVTDAAPDLGPGVVDHLERLEQGFRRVLEALEGDDRLLGDMLTAQLTLTQVRQNSDMRKISAYAALAAVPTAVAGIYGMNFRYMPELDWHWGYPAVLAFMAGLVLLLQRLFRRSGWL</sequence>
<evidence type="ECO:0000256" key="9">
    <source>
        <dbReference type="ARBA" id="ARBA00023136"/>
    </source>
</evidence>
<dbReference type="InterPro" id="IPR045863">
    <property type="entry name" value="CorA_TM1_TM2"/>
</dbReference>
<name>A0AA37URI9_9MICO</name>
<dbReference type="SUPFAM" id="SSF144083">
    <property type="entry name" value="Magnesium transport protein CorA, transmembrane region"/>
    <property type="match status" value="1"/>
</dbReference>
<dbReference type="GO" id="GO:0015095">
    <property type="term" value="F:magnesium ion transmembrane transporter activity"/>
    <property type="evidence" value="ECO:0007669"/>
    <property type="project" value="TreeGrafter"/>
</dbReference>
<dbReference type="Gene3D" id="1.20.58.340">
    <property type="entry name" value="Magnesium transport protein CorA, transmembrane region"/>
    <property type="match status" value="1"/>
</dbReference>
<evidence type="ECO:0000256" key="8">
    <source>
        <dbReference type="ARBA" id="ARBA00023065"/>
    </source>
</evidence>
<evidence type="ECO:0000256" key="7">
    <source>
        <dbReference type="ARBA" id="ARBA00022989"/>
    </source>
</evidence>
<comment type="catalytic activity">
    <reaction evidence="10">
        <text>Mg(2+)(in) = Mg(2+)(out)</text>
        <dbReference type="Rhea" id="RHEA:29827"/>
        <dbReference type="ChEBI" id="CHEBI:18420"/>
    </reaction>
</comment>
<feature type="transmembrane region" description="Helical" evidence="13">
    <location>
        <begin position="312"/>
        <end position="332"/>
    </location>
</feature>
<dbReference type="AlphaFoldDB" id="A0AA37URI9"/>
<keyword evidence="4" id="KW-1003">Cell membrane</keyword>
<evidence type="ECO:0000256" key="10">
    <source>
        <dbReference type="ARBA" id="ARBA00034269"/>
    </source>
</evidence>
<dbReference type="SUPFAM" id="SSF143865">
    <property type="entry name" value="CorA soluble domain-like"/>
    <property type="match status" value="1"/>
</dbReference>
<dbReference type="EMBL" id="BSUM01000001">
    <property type="protein sequence ID" value="GMA31103.1"/>
    <property type="molecule type" value="Genomic_DNA"/>
</dbReference>
<evidence type="ECO:0000313" key="15">
    <source>
        <dbReference type="Proteomes" id="UP001157161"/>
    </source>
</evidence>
<comment type="function">
    <text evidence="11">Mediates influx of magnesium ions. Alternates between open and closed states. Activated by low cytoplasmic Mg(2+) levels. Inactive when cytoplasmic Mg(2+) levels are high.</text>
</comment>
<dbReference type="PANTHER" id="PTHR46494">
    <property type="entry name" value="CORA FAMILY METAL ION TRANSPORTER (EUROFUNG)"/>
    <property type="match status" value="1"/>
</dbReference>
<evidence type="ECO:0000256" key="5">
    <source>
        <dbReference type="ARBA" id="ARBA00022692"/>
    </source>
</evidence>
<keyword evidence="15" id="KW-1185">Reference proteome</keyword>
<dbReference type="GO" id="GO:0015087">
    <property type="term" value="F:cobalt ion transmembrane transporter activity"/>
    <property type="evidence" value="ECO:0007669"/>
    <property type="project" value="TreeGrafter"/>
</dbReference>
<keyword evidence="8" id="KW-0406">Ion transport</keyword>
<evidence type="ECO:0000256" key="4">
    <source>
        <dbReference type="ARBA" id="ARBA00022475"/>
    </source>
</evidence>
<feature type="region of interest" description="Disordered" evidence="12">
    <location>
        <begin position="1"/>
        <end position="24"/>
    </location>
</feature>
<evidence type="ECO:0000256" key="13">
    <source>
        <dbReference type="SAM" id="Phobius"/>
    </source>
</evidence>
<proteinExistence type="inferred from homology"/>
<dbReference type="InterPro" id="IPR045861">
    <property type="entry name" value="CorA_cytoplasmic_dom"/>
</dbReference>